<dbReference type="EMBL" id="BAAAPO010000068">
    <property type="protein sequence ID" value="GAA1810448.1"/>
    <property type="molecule type" value="Genomic_DNA"/>
</dbReference>
<sequence length="77" mass="8192">MKSQEAKELGQLAGQQLRQVTGVVLGLTPVLVRYNSGLRISDNGAALGALLADLVAGWPVPLTRIAHRYSQPCPVAR</sequence>
<gene>
    <name evidence="1" type="ORF">GCM10009811_36750</name>
</gene>
<reference evidence="2" key="1">
    <citation type="journal article" date="2019" name="Int. J. Syst. Evol. Microbiol.">
        <title>The Global Catalogue of Microorganisms (GCM) 10K type strain sequencing project: providing services to taxonomists for standard genome sequencing and annotation.</title>
        <authorList>
            <consortium name="The Broad Institute Genomics Platform"/>
            <consortium name="The Broad Institute Genome Sequencing Center for Infectious Disease"/>
            <person name="Wu L."/>
            <person name="Ma J."/>
        </authorList>
    </citation>
    <scope>NUCLEOTIDE SEQUENCE [LARGE SCALE GENOMIC DNA]</scope>
    <source>
        <strain evidence="2">JCM 15592</strain>
    </source>
</reference>
<dbReference type="Proteomes" id="UP001499938">
    <property type="component" value="Unassembled WGS sequence"/>
</dbReference>
<keyword evidence="2" id="KW-1185">Reference proteome</keyword>
<proteinExistence type="predicted"/>
<evidence type="ECO:0000313" key="2">
    <source>
        <dbReference type="Proteomes" id="UP001499938"/>
    </source>
</evidence>
<accession>A0ABP4YBZ8</accession>
<comment type="caution">
    <text evidence="1">The sequence shown here is derived from an EMBL/GenBank/DDBJ whole genome shotgun (WGS) entry which is preliminary data.</text>
</comment>
<protein>
    <submittedName>
        <fullName evidence="1">Uncharacterized protein</fullName>
    </submittedName>
</protein>
<evidence type="ECO:0000313" key="1">
    <source>
        <dbReference type="EMBL" id="GAA1810448.1"/>
    </source>
</evidence>
<dbReference type="RefSeq" id="WP_344089148.1">
    <property type="nucleotide sequence ID" value="NZ_BAAAPO010000068.1"/>
</dbReference>
<name>A0ABP4YBZ8_9MICO</name>
<organism evidence="1 2">
    <name type="scientific">Nostocoides veronense</name>
    <dbReference type="NCBI Taxonomy" id="330836"/>
    <lineage>
        <taxon>Bacteria</taxon>
        <taxon>Bacillati</taxon>
        <taxon>Actinomycetota</taxon>
        <taxon>Actinomycetes</taxon>
        <taxon>Micrococcales</taxon>
        <taxon>Intrasporangiaceae</taxon>
        <taxon>Nostocoides</taxon>
    </lineage>
</organism>